<dbReference type="Pfam" id="PF13177">
    <property type="entry name" value="DNA_pol3_delta2"/>
    <property type="match status" value="1"/>
</dbReference>
<reference evidence="1" key="2">
    <citation type="journal article" date="2021" name="Genome Biol. Evol.">
        <title>Developing a high-quality reference genome for a parasitic bivalve with doubly uniparental inheritance (Bivalvia: Unionida).</title>
        <authorList>
            <person name="Smith C.H."/>
        </authorList>
    </citation>
    <scope>NUCLEOTIDE SEQUENCE</scope>
    <source>
        <strain evidence="1">CHS0354</strain>
        <tissue evidence="1">Mantle</tissue>
    </source>
</reference>
<protein>
    <submittedName>
        <fullName evidence="1">Uncharacterized protein</fullName>
    </submittedName>
</protein>
<dbReference type="AlphaFoldDB" id="A0AAE0VN20"/>
<comment type="caution">
    <text evidence="1">The sequence shown here is derived from an EMBL/GenBank/DDBJ whole genome shotgun (WGS) entry which is preliminary data.</text>
</comment>
<reference evidence="1" key="3">
    <citation type="submission" date="2023-05" db="EMBL/GenBank/DDBJ databases">
        <authorList>
            <person name="Smith C.H."/>
        </authorList>
    </citation>
    <scope>NUCLEOTIDE SEQUENCE</scope>
    <source>
        <strain evidence="1">CHS0354</strain>
        <tissue evidence="1">Mantle</tissue>
    </source>
</reference>
<dbReference type="SUPFAM" id="SSF52540">
    <property type="entry name" value="P-loop containing nucleoside triphosphate hydrolases"/>
    <property type="match status" value="1"/>
</dbReference>
<dbReference type="InterPro" id="IPR027417">
    <property type="entry name" value="P-loop_NTPase"/>
</dbReference>
<evidence type="ECO:0000313" key="2">
    <source>
        <dbReference type="Proteomes" id="UP001195483"/>
    </source>
</evidence>
<organism evidence="1 2">
    <name type="scientific">Potamilus streckersoni</name>
    <dbReference type="NCBI Taxonomy" id="2493646"/>
    <lineage>
        <taxon>Eukaryota</taxon>
        <taxon>Metazoa</taxon>
        <taxon>Spiralia</taxon>
        <taxon>Lophotrochozoa</taxon>
        <taxon>Mollusca</taxon>
        <taxon>Bivalvia</taxon>
        <taxon>Autobranchia</taxon>
        <taxon>Heteroconchia</taxon>
        <taxon>Palaeoheterodonta</taxon>
        <taxon>Unionida</taxon>
        <taxon>Unionoidea</taxon>
        <taxon>Unionidae</taxon>
        <taxon>Ambleminae</taxon>
        <taxon>Lampsilini</taxon>
        <taxon>Potamilus</taxon>
    </lineage>
</organism>
<sequence length="128" mass="14423">MTIESANAMLKLLEEPSEDCIIFMSALNASELPETILSRTIQIRCPEHNPSDLQQIIRRINPELSADYAAILAQIAPGGLSKALLETKYQEDYTEVYQFCRLFIQYPEQGYVKGVSGYFEKMTALPDA</sequence>
<dbReference type="EMBL" id="JAEAOA010002069">
    <property type="protein sequence ID" value="KAK3584293.1"/>
    <property type="molecule type" value="Genomic_DNA"/>
</dbReference>
<dbReference type="Gene3D" id="3.40.50.300">
    <property type="entry name" value="P-loop containing nucleotide triphosphate hydrolases"/>
    <property type="match status" value="1"/>
</dbReference>
<keyword evidence="2" id="KW-1185">Reference proteome</keyword>
<accession>A0AAE0VN20</accession>
<gene>
    <name evidence="1" type="ORF">CHS0354_035374</name>
</gene>
<evidence type="ECO:0000313" key="1">
    <source>
        <dbReference type="EMBL" id="KAK3584293.1"/>
    </source>
</evidence>
<name>A0AAE0VN20_9BIVA</name>
<proteinExistence type="predicted"/>
<dbReference type="Proteomes" id="UP001195483">
    <property type="component" value="Unassembled WGS sequence"/>
</dbReference>
<feature type="non-terminal residue" evidence="1">
    <location>
        <position position="128"/>
    </location>
</feature>
<reference evidence="1" key="1">
    <citation type="journal article" date="2021" name="Genome Biol. Evol.">
        <title>A High-Quality Reference Genome for a Parasitic Bivalve with Doubly Uniparental Inheritance (Bivalvia: Unionida).</title>
        <authorList>
            <person name="Smith C.H."/>
        </authorList>
    </citation>
    <scope>NUCLEOTIDE SEQUENCE</scope>
    <source>
        <strain evidence="1">CHS0354</strain>
    </source>
</reference>